<dbReference type="PROSITE" id="PS51898">
    <property type="entry name" value="TYR_RECOMBINASE"/>
    <property type="match status" value="1"/>
</dbReference>
<dbReference type="InterPro" id="IPR011010">
    <property type="entry name" value="DNA_brk_join_enz"/>
</dbReference>
<evidence type="ECO:0000256" key="4">
    <source>
        <dbReference type="PROSITE-ProRule" id="PRU01248"/>
    </source>
</evidence>
<keyword evidence="1" id="KW-0229">DNA integration</keyword>
<name>A0A521E0T4_9ACTN</name>
<dbReference type="InterPro" id="IPR050090">
    <property type="entry name" value="Tyrosine_recombinase_XerCD"/>
</dbReference>
<dbReference type="Pfam" id="PF14659">
    <property type="entry name" value="Phage_int_SAM_3"/>
    <property type="match status" value="1"/>
</dbReference>
<evidence type="ECO:0000313" key="9">
    <source>
        <dbReference type="Proteomes" id="UP000317484"/>
    </source>
</evidence>
<dbReference type="InterPro" id="IPR004107">
    <property type="entry name" value="Integrase_SAM-like_N"/>
</dbReference>
<dbReference type="GO" id="GO:0006310">
    <property type="term" value="P:DNA recombination"/>
    <property type="evidence" value="ECO:0007669"/>
    <property type="project" value="UniProtKB-KW"/>
</dbReference>
<dbReference type="SUPFAM" id="SSF56349">
    <property type="entry name" value="DNA breaking-rejoining enzymes"/>
    <property type="match status" value="1"/>
</dbReference>
<evidence type="ECO:0000256" key="3">
    <source>
        <dbReference type="ARBA" id="ARBA00023172"/>
    </source>
</evidence>
<evidence type="ECO:0000259" key="6">
    <source>
        <dbReference type="PROSITE" id="PS51898"/>
    </source>
</evidence>
<dbReference type="CDD" id="cd01189">
    <property type="entry name" value="INT_ICEBs1_C_like"/>
    <property type="match status" value="1"/>
</dbReference>
<dbReference type="Gene3D" id="1.10.443.10">
    <property type="entry name" value="Intergrase catalytic core"/>
    <property type="match status" value="1"/>
</dbReference>
<dbReference type="InterPro" id="IPR002104">
    <property type="entry name" value="Integrase_catalytic"/>
</dbReference>
<feature type="region of interest" description="Disordered" evidence="5">
    <location>
        <begin position="166"/>
        <end position="187"/>
    </location>
</feature>
<dbReference type="AlphaFoldDB" id="A0A521E0T4"/>
<feature type="domain" description="Tyr recombinase" evidence="6">
    <location>
        <begin position="185"/>
        <end position="392"/>
    </location>
</feature>
<evidence type="ECO:0000259" key="7">
    <source>
        <dbReference type="PROSITE" id="PS51900"/>
    </source>
</evidence>
<dbReference type="InterPro" id="IPR013762">
    <property type="entry name" value="Integrase-like_cat_sf"/>
</dbReference>
<protein>
    <submittedName>
        <fullName evidence="8">Site-specific recombinase XerD</fullName>
    </submittedName>
</protein>
<dbReference type="Pfam" id="PF00589">
    <property type="entry name" value="Phage_integrase"/>
    <property type="match status" value="1"/>
</dbReference>
<dbReference type="GO" id="GO:0015074">
    <property type="term" value="P:DNA integration"/>
    <property type="evidence" value="ECO:0007669"/>
    <property type="project" value="UniProtKB-KW"/>
</dbReference>
<evidence type="ECO:0000256" key="5">
    <source>
        <dbReference type="SAM" id="MobiDB-lite"/>
    </source>
</evidence>
<dbReference type="PANTHER" id="PTHR30349:SF91">
    <property type="entry name" value="INTA PROTEIN"/>
    <property type="match status" value="1"/>
</dbReference>
<feature type="domain" description="Core-binding (CB)" evidence="7">
    <location>
        <begin position="70"/>
        <end position="161"/>
    </location>
</feature>
<evidence type="ECO:0000313" key="8">
    <source>
        <dbReference type="EMBL" id="SMO76931.1"/>
    </source>
</evidence>
<dbReference type="GO" id="GO:0003677">
    <property type="term" value="F:DNA binding"/>
    <property type="evidence" value="ECO:0007669"/>
    <property type="project" value="UniProtKB-UniRule"/>
</dbReference>
<dbReference type="InterPro" id="IPR044068">
    <property type="entry name" value="CB"/>
</dbReference>
<dbReference type="InterPro" id="IPR010998">
    <property type="entry name" value="Integrase_recombinase_N"/>
</dbReference>
<keyword evidence="3" id="KW-0233">DNA recombination</keyword>
<reference evidence="8 9" key="1">
    <citation type="submission" date="2017-05" db="EMBL/GenBank/DDBJ databases">
        <authorList>
            <person name="Varghese N."/>
            <person name="Submissions S."/>
        </authorList>
    </citation>
    <scope>NUCLEOTIDE SEQUENCE [LARGE SCALE GENOMIC DNA]</scope>
    <source>
        <strain evidence="8 9">DSM 46834</strain>
    </source>
</reference>
<dbReference type="Gene3D" id="1.10.150.130">
    <property type="match status" value="1"/>
</dbReference>
<keyword evidence="9" id="KW-1185">Reference proteome</keyword>
<dbReference type="PANTHER" id="PTHR30349">
    <property type="entry name" value="PHAGE INTEGRASE-RELATED"/>
    <property type="match status" value="1"/>
</dbReference>
<dbReference type="Proteomes" id="UP000317484">
    <property type="component" value="Unassembled WGS sequence"/>
</dbReference>
<dbReference type="EMBL" id="FXTJ01000004">
    <property type="protein sequence ID" value="SMO76931.1"/>
    <property type="molecule type" value="Genomic_DNA"/>
</dbReference>
<gene>
    <name evidence="8" type="ORF">SAMN06273567_10440</name>
</gene>
<sequence length="400" mass="44206">MAGARRRQAGEGGISEYQTKAGPRFLIKYAAQRADGTKRVVLKRGFRTRREAAAVLRAEIRKTEMGEWVEPSKQRLDAYLAEWIATQRLSPSTVSSYRKNIRLHINPYLGVQPFARLTGPMVDAWMRELEVSGRADGTGGLSARTVRYVFTILRAALSDAVRQGRLSVNPTDRATPPSPSDARPPEMQAWTAPELARFLRWADADDRDLAMCWRLLAASGMRRGEALALRWRDVDLDAARIAVRRSVGVVKEKDAGQQLVEGPTKTGQSRVVDLDAGTVVALRAYRAARAQVSGDLVRDSALVLGGVDGAHRHPDRFSRRFGAQVVRARKALGEELLPWIRLHDLRHTHATLLLADGVPVKVVSERLGHANATITLTVYQHVHPGMGREAAERFAALLDG</sequence>
<dbReference type="PROSITE" id="PS51900">
    <property type="entry name" value="CB"/>
    <property type="match status" value="1"/>
</dbReference>
<proteinExistence type="predicted"/>
<organism evidence="8 9">
    <name type="scientific">Geodermatophilus aquaeductus</name>
    <dbReference type="NCBI Taxonomy" id="1564161"/>
    <lineage>
        <taxon>Bacteria</taxon>
        <taxon>Bacillati</taxon>
        <taxon>Actinomycetota</taxon>
        <taxon>Actinomycetes</taxon>
        <taxon>Geodermatophilales</taxon>
        <taxon>Geodermatophilaceae</taxon>
        <taxon>Geodermatophilus</taxon>
    </lineage>
</organism>
<accession>A0A521E0T4</accession>
<evidence type="ECO:0000256" key="2">
    <source>
        <dbReference type="ARBA" id="ARBA00023125"/>
    </source>
</evidence>
<evidence type="ECO:0000256" key="1">
    <source>
        <dbReference type="ARBA" id="ARBA00022908"/>
    </source>
</evidence>
<dbReference type="RefSeq" id="WP_185938300.1">
    <property type="nucleotide sequence ID" value="NZ_FXTJ01000004.1"/>
</dbReference>
<keyword evidence="2 4" id="KW-0238">DNA-binding</keyword>